<feature type="transmembrane region" description="Helical" evidence="11">
    <location>
        <begin position="534"/>
        <end position="559"/>
    </location>
</feature>
<dbReference type="PANTHER" id="PTHR21581">
    <property type="entry name" value="D-ALANYL-D-ALANINE CARBOXYPEPTIDASE"/>
    <property type="match status" value="1"/>
</dbReference>
<dbReference type="InterPro" id="IPR001967">
    <property type="entry name" value="Peptidase_S11_N"/>
</dbReference>
<keyword evidence="13" id="KW-0645">Protease</keyword>
<keyword evidence="13" id="KW-0121">Carboxypeptidase</keyword>
<dbReference type="InterPro" id="IPR012338">
    <property type="entry name" value="Beta-lactam/transpept-like"/>
</dbReference>
<dbReference type="Gene3D" id="3.40.710.10">
    <property type="entry name" value="DD-peptidase/beta-lactamase superfamily"/>
    <property type="match status" value="1"/>
</dbReference>
<feature type="compositionally biased region" description="Low complexity" evidence="10">
    <location>
        <begin position="431"/>
        <end position="454"/>
    </location>
</feature>
<evidence type="ECO:0000256" key="2">
    <source>
        <dbReference type="ARBA" id="ARBA00022729"/>
    </source>
</evidence>
<organism evidence="13 14">
    <name type="scientific">Terracoccus luteus</name>
    <dbReference type="NCBI Taxonomy" id="53356"/>
    <lineage>
        <taxon>Bacteria</taxon>
        <taxon>Bacillati</taxon>
        <taxon>Actinomycetota</taxon>
        <taxon>Actinomycetes</taxon>
        <taxon>Micrococcales</taxon>
        <taxon>Intrasporangiaceae</taxon>
        <taxon>Terracoccus</taxon>
    </lineage>
</organism>
<keyword evidence="11" id="KW-0812">Transmembrane</keyword>
<evidence type="ECO:0000256" key="11">
    <source>
        <dbReference type="SAM" id="Phobius"/>
    </source>
</evidence>
<dbReference type="GO" id="GO:0008360">
    <property type="term" value="P:regulation of cell shape"/>
    <property type="evidence" value="ECO:0007669"/>
    <property type="project" value="UniProtKB-KW"/>
</dbReference>
<feature type="domain" description="Peptidase S11 D-alanyl-D-alanine carboxypeptidase A N-terminal" evidence="12">
    <location>
        <begin position="173"/>
        <end position="400"/>
    </location>
</feature>
<dbReference type="GO" id="GO:0009002">
    <property type="term" value="F:serine-type D-Ala-D-Ala carboxypeptidase activity"/>
    <property type="evidence" value="ECO:0007669"/>
    <property type="project" value="UniProtKB-EC"/>
</dbReference>
<reference evidence="13 14" key="1">
    <citation type="submission" date="2020-08" db="EMBL/GenBank/DDBJ databases">
        <title>Genomic Encyclopedia of Type Strains, Phase IV (KMG-V): Genome sequencing to study the core and pangenomes of soil and plant-associated prokaryotes.</title>
        <authorList>
            <person name="Whitman W."/>
        </authorList>
    </citation>
    <scope>NUCLEOTIDE SEQUENCE [LARGE SCALE GENOMIC DNA]</scope>
    <source>
        <strain evidence="13 14">B3ACCR2</strain>
    </source>
</reference>
<dbReference type="PANTHER" id="PTHR21581:SF33">
    <property type="entry name" value="D-ALANYL-D-ALANINE CARBOXYPEPTIDASE DACB"/>
    <property type="match status" value="1"/>
</dbReference>
<dbReference type="GO" id="GO:0006508">
    <property type="term" value="P:proteolysis"/>
    <property type="evidence" value="ECO:0007669"/>
    <property type="project" value="InterPro"/>
</dbReference>
<gene>
    <name evidence="13" type="ORF">FHW14_000686</name>
</gene>
<dbReference type="SUPFAM" id="SSF56601">
    <property type="entry name" value="beta-lactamase/transpeptidase-like"/>
    <property type="match status" value="1"/>
</dbReference>
<evidence type="ECO:0000313" key="14">
    <source>
        <dbReference type="Proteomes" id="UP000590811"/>
    </source>
</evidence>
<keyword evidence="2" id="KW-0732">Signal</keyword>
<dbReference type="AlphaFoldDB" id="A0A839PPT7"/>
<keyword evidence="11" id="KW-0472">Membrane</keyword>
<evidence type="ECO:0000256" key="4">
    <source>
        <dbReference type="ARBA" id="ARBA00022960"/>
    </source>
</evidence>
<dbReference type="PRINTS" id="PR00725">
    <property type="entry name" value="DADACBPTASE1"/>
</dbReference>
<dbReference type="GO" id="GO:0009252">
    <property type="term" value="P:peptidoglycan biosynthetic process"/>
    <property type="evidence" value="ECO:0007669"/>
    <property type="project" value="UniProtKB-KW"/>
</dbReference>
<feature type="active site" evidence="7">
    <location>
        <position position="260"/>
    </location>
</feature>
<feature type="active site" description="Proton acceptor" evidence="7">
    <location>
        <position position="208"/>
    </location>
</feature>
<feature type="region of interest" description="Disordered" evidence="10">
    <location>
        <begin position="428"/>
        <end position="525"/>
    </location>
</feature>
<accession>A0A839PPT7</accession>
<evidence type="ECO:0000256" key="7">
    <source>
        <dbReference type="PIRSR" id="PIRSR618044-1"/>
    </source>
</evidence>
<comment type="similarity">
    <text evidence="1 9">Belongs to the peptidase S11 family.</text>
</comment>
<dbReference type="RefSeq" id="WP_184508209.1">
    <property type="nucleotide sequence ID" value="NZ_JACHVT010000002.1"/>
</dbReference>
<dbReference type="EC" id="3.4.16.4" evidence="13"/>
<evidence type="ECO:0000256" key="1">
    <source>
        <dbReference type="ARBA" id="ARBA00007164"/>
    </source>
</evidence>
<dbReference type="Pfam" id="PF00768">
    <property type="entry name" value="Peptidase_S11"/>
    <property type="match status" value="1"/>
</dbReference>
<evidence type="ECO:0000256" key="9">
    <source>
        <dbReference type="RuleBase" id="RU004016"/>
    </source>
</evidence>
<keyword evidence="11" id="KW-1133">Transmembrane helix</keyword>
<keyword evidence="3 13" id="KW-0378">Hydrolase</keyword>
<keyword evidence="6" id="KW-0961">Cell wall biogenesis/degradation</keyword>
<dbReference type="InterPro" id="IPR018044">
    <property type="entry name" value="Peptidase_S11"/>
</dbReference>
<name>A0A839PPT7_9MICO</name>
<sequence length="574" mass="57752">MADPTRSRPLRGSVAPHLRARAALVIGTVAGLTGLVVPAAVTAPAASAAPPAAVLVVAAPGLAPAADPTCRPWQTPTRVPGGVTLTPRVFPTPSVAVSPKPTPRPAVTTPRPAGTTSPGPRGSSAPAPPRTVCRNAPPIPFTHPAWDPQSVVGGPRLGGDGVLTDLPDGVPAPPAVYDVSYVVADLASGQILAAKSPHAWLRPASTLKTLTALTLLPRLDPRRTVVAGPDAQRAAGTRVGILAGNPYPVGSLFDALLLSSANDAAYVLAEAAGGYERTVTLMNERATSLGAHDTLTVDPSGLDEGAQRSSAYDLAVIARAAMRLPAFRATVARRTATFPGGKDRTGRTYPAFEIRTINDLLDHYPGAVGIKPGRTDRAQHTFIGAATRGGRTLVVAQMGSVTGAWQPTAALLDWGFAHADRVRPVGRLVEPGEAAPPRAATRADAPDAPGAPDTTTDDTTADAGSPRPPTSGPTAPVSTRPGAGGLAGLDEAPTGTPGTSSSGAGVAPTGPDDRPPPVAGPVPAGGADRVSAPWAGPVVLAVGWLGLAALAGLAAGLLVRGLRRRRLSGGDAAS</sequence>
<evidence type="ECO:0000256" key="5">
    <source>
        <dbReference type="ARBA" id="ARBA00022984"/>
    </source>
</evidence>
<feature type="compositionally biased region" description="Low complexity" evidence="10">
    <location>
        <begin position="492"/>
        <end position="510"/>
    </location>
</feature>
<evidence type="ECO:0000256" key="3">
    <source>
        <dbReference type="ARBA" id="ARBA00022801"/>
    </source>
</evidence>
<evidence type="ECO:0000313" key="13">
    <source>
        <dbReference type="EMBL" id="MBB2985537.1"/>
    </source>
</evidence>
<dbReference type="Proteomes" id="UP000590811">
    <property type="component" value="Unassembled WGS sequence"/>
</dbReference>
<evidence type="ECO:0000256" key="6">
    <source>
        <dbReference type="ARBA" id="ARBA00023316"/>
    </source>
</evidence>
<keyword evidence="4" id="KW-0133">Cell shape</keyword>
<dbReference type="EMBL" id="JACHVT010000002">
    <property type="protein sequence ID" value="MBB2985537.1"/>
    <property type="molecule type" value="Genomic_DNA"/>
</dbReference>
<evidence type="ECO:0000259" key="12">
    <source>
        <dbReference type="Pfam" id="PF00768"/>
    </source>
</evidence>
<evidence type="ECO:0000256" key="10">
    <source>
        <dbReference type="SAM" id="MobiDB-lite"/>
    </source>
</evidence>
<protein>
    <submittedName>
        <fullName evidence="13">D-alanyl-D-alanine carboxypeptidase (Penicillin-binding protein 5/6)</fullName>
        <ecNumber evidence="13">3.4.16.4</ecNumber>
    </submittedName>
</protein>
<feature type="active site" description="Acyl-ester intermediate" evidence="7">
    <location>
        <position position="205"/>
    </location>
</feature>
<feature type="compositionally biased region" description="Low complexity" evidence="10">
    <location>
        <begin position="105"/>
        <end position="125"/>
    </location>
</feature>
<dbReference type="GO" id="GO:0071555">
    <property type="term" value="P:cell wall organization"/>
    <property type="evidence" value="ECO:0007669"/>
    <property type="project" value="UniProtKB-KW"/>
</dbReference>
<evidence type="ECO:0000256" key="8">
    <source>
        <dbReference type="PIRSR" id="PIRSR618044-2"/>
    </source>
</evidence>
<comment type="caution">
    <text evidence="13">The sequence shown here is derived from an EMBL/GenBank/DDBJ whole genome shotgun (WGS) entry which is preliminary data.</text>
</comment>
<feature type="region of interest" description="Disordered" evidence="10">
    <location>
        <begin position="91"/>
        <end position="131"/>
    </location>
</feature>
<keyword evidence="5" id="KW-0573">Peptidoglycan synthesis</keyword>
<feature type="binding site" evidence="8">
    <location>
        <position position="371"/>
    </location>
    <ligand>
        <name>substrate</name>
    </ligand>
</feature>
<proteinExistence type="inferred from homology"/>